<evidence type="ECO:0000313" key="3">
    <source>
        <dbReference type="Proteomes" id="UP000677913"/>
    </source>
</evidence>
<organism evidence="2 3">
    <name type="scientific">Actinocrinis puniceicyclus</name>
    <dbReference type="NCBI Taxonomy" id="977794"/>
    <lineage>
        <taxon>Bacteria</taxon>
        <taxon>Bacillati</taxon>
        <taxon>Actinomycetota</taxon>
        <taxon>Actinomycetes</taxon>
        <taxon>Catenulisporales</taxon>
        <taxon>Actinospicaceae</taxon>
        <taxon>Actinocrinis</taxon>
    </lineage>
</organism>
<feature type="compositionally biased region" description="Low complexity" evidence="1">
    <location>
        <begin position="17"/>
        <end position="31"/>
    </location>
</feature>
<dbReference type="AlphaFoldDB" id="A0A8J8BEJ1"/>
<dbReference type="Pfam" id="PF11662">
    <property type="entry name" value="DUF3263"/>
    <property type="match status" value="1"/>
</dbReference>
<feature type="region of interest" description="Disordered" evidence="1">
    <location>
        <begin position="1"/>
        <end position="34"/>
    </location>
</feature>
<evidence type="ECO:0000256" key="1">
    <source>
        <dbReference type="SAM" id="MobiDB-lite"/>
    </source>
</evidence>
<keyword evidence="3" id="KW-1185">Reference proteome</keyword>
<dbReference type="Proteomes" id="UP000677913">
    <property type="component" value="Unassembled WGS sequence"/>
</dbReference>
<evidence type="ECO:0000313" key="2">
    <source>
        <dbReference type="EMBL" id="MBS2965605.1"/>
    </source>
</evidence>
<accession>A0A8J8BEJ1</accession>
<gene>
    <name evidence="2" type="ORF">KGA66_21320</name>
</gene>
<dbReference type="InterPro" id="IPR021678">
    <property type="entry name" value="DUF3263"/>
</dbReference>
<protein>
    <submittedName>
        <fullName evidence="2">DUF3263 domain-containing protein</fullName>
    </submittedName>
</protein>
<reference evidence="2" key="1">
    <citation type="submission" date="2021-04" db="EMBL/GenBank/DDBJ databases">
        <title>Genome based classification of Actinospica acidithermotolerans sp. nov., an actinobacterium isolated from an Indonesian hot spring.</title>
        <authorList>
            <person name="Kusuma A.B."/>
            <person name="Putra K.E."/>
            <person name="Nafisah S."/>
            <person name="Loh J."/>
            <person name="Nouioui I."/>
            <person name="Goodfellow M."/>
        </authorList>
    </citation>
    <scope>NUCLEOTIDE SEQUENCE</scope>
    <source>
        <strain evidence="2">DSM 45618</strain>
    </source>
</reference>
<proteinExistence type="predicted"/>
<name>A0A8J8BEJ1_9ACTN</name>
<comment type="caution">
    <text evidence="2">The sequence shown here is derived from an EMBL/GenBank/DDBJ whole genome shotgun (WGS) entry which is preliminary data.</text>
</comment>
<dbReference type="EMBL" id="JAGSXH010000092">
    <property type="protein sequence ID" value="MBS2965605.1"/>
    <property type="molecule type" value="Genomic_DNA"/>
</dbReference>
<sequence length="109" mass="12461">MRPAAEPVIPEQRLEPAEQQADAPAQPPGGALSERDRAVLTFEKQYWKYSGAKEQAIRDRFELSATRYYQLLNALLDRPEAQEFEPGLVKRLRRQRAARQRARSGRAVA</sequence>